<dbReference type="Proteomes" id="UP000008312">
    <property type="component" value="Unassembled WGS sequence"/>
</dbReference>
<organism evidence="1">
    <name type="scientific">Blastocystis hominis</name>
    <dbReference type="NCBI Taxonomy" id="12968"/>
    <lineage>
        <taxon>Eukaryota</taxon>
        <taxon>Sar</taxon>
        <taxon>Stramenopiles</taxon>
        <taxon>Bigyra</taxon>
        <taxon>Opalozoa</taxon>
        <taxon>Opalinata</taxon>
        <taxon>Blastocystidae</taxon>
        <taxon>Blastocystis</taxon>
    </lineage>
</organism>
<name>D8M3T4_BLAHO</name>
<sequence>MPNIEEVRLPGRRVKVGDKRWKPYYPCAHLKEFSVKNVSREFTKKCHARS</sequence>
<evidence type="ECO:0000313" key="1">
    <source>
        <dbReference type="EMBL" id="CBK22557.2"/>
    </source>
</evidence>
<dbReference type="AlphaFoldDB" id="D8M3T4"/>
<protein>
    <submittedName>
        <fullName evidence="1">Uncharacterized protein</fullName>
    </submittedName>
</protein>
<dbReference type="GeneID" id="24919817"/>
<dbReference type="RefSeq" id="XP_012896605.1">
    <property type="nucleotide sequence ID" value="XM_013041151.1"/>
</dbReference>
<accession>D8M3T4</accession>
<reference evidence="1" key="1">
    <citation type="submission" date="2010-02" db="EMBL/GenBank/DDBJ databases">
        <title>Sequencing and annotation of the Blastocystis hominis genome.</title>
        <authorList>
            <person name="Wincker P."/>
        </authorList>
    </citation>
    <scope>NUCLEOTIDE SEQUENCE</scope>
    <source>
        <strain evidence="1">Singapore isolate B</strain>
    </source>
</reference>
<evidence type="ECO:0000313" key="2">
    <source>
        <dbReference type="Proteomes" id="UP000008312"/>
    </source>
</evidence>
<keyword evidence="2" id="KW-1185">Reference proteome</keyword>
<dbReference type="EMBL" id="FN668650">
    <property type="protein sequence ID" value="CBK22557.2"/>
    <property type="molecule type" value="Genomic_DNA"/>
</dbReference>
<dbReference type="InParanoid" id="D8M3T4"/>
<gene>
    <name evidence="1" type="ORF">GSBLH_T00002667001</name>
</gene>
<proteinExistence type="predicted"/>